<reference evidence="1" key="1">
    <citation type="submission" date="2021-02" db="EMBL/GenBank/DDBJ databases">
        <authorList>
            <person name="Dougan E. K."/>
            <person name="Rhodes N."/>
            <person name="Thang M."/>
            <person name="Chan C."/>
        </authorList>
    </citation>
    <scope>NUCLEOTIDE SEQUENCE</scope>
</reference>
<organism evidence="1 2">
    <name type="scientific">Symbiodinium pilosum</name>
    <name type="common">Dinoflagellate</name>
    <dbReference type="NCBI Taxonomy" id="2952"/>
    <lineage>
        <taxon>Eukaryota</taxon>
        <taxon>Sar</taxon>
        <taxon>Alveolata</taxon>
        <taxon>Dinophyceae</taxon>
        <taxon>Suessiales</taxon>
        <taxon>Symbiodiniaceae</taxon>
        <taxon>Symbiodinium</taxon>
    </lineage>
</organism>
<accession>A0A812XUC1</accession>
<protein>
    <submittedName>
        <fullName evidence="1">Uncharacterized protein</fullName>
    </submittedName>
</protein>
<proteinExistence type="predicted"/>
<sequence>HGVWACGGPRLSGGNTDDLQSLCRKNGLSPAHGDHLRECQQAHEGHADVVQSQPAEQCKLEQTLAERNGHQPA</sequence>
<gene>
    <name evidence="1" type="ORF">SPIL2461_LOCUS21599</name>
</gene>
<evidence type="ECO:0000313" key="1">
    <source>
        <dbReference type="EMBL" id="CAE7747588.1"/>
    </source>
</evidence>
<dbReference type="AlphaFoldDB" id="A0A812XUC1"/>
<dbReference type="Proteomes" id="UP000649617">
    <property type="component" value="Unassembled WGS sequence"/>
</dbReference>
<dbReference type="EMBL" id="CAJNIZ010046404">
    <property type="protein sequence ID" value="CAE7747588.1"/>
    <property type="molecule type" value="Genomic_DNA"/>
</dbReference>
<evidence type="ECO:0000313" key="2">
    <source>
        <dbReference type="Proteomes" id="UP000649617"/>
    </source>
</evidence>
<comment type="caution">
    <text evidence="1">The sequence shown here is derived from an EMBL/GenBank/DDBJ whole genome shotgun (WGS) entry which is preliminary data.</text>
</comment>
<name>A0A812XUC1_SYMPI</name>
<keyword evidence="2" id="KW-1185">Reference proteome</keyword>
<feature type="non-terminal residue" evidence="1">
    <location>
        <position position="1"/>
    </location>
</feature>